<protein>
    <submittedName>
        <fullName evidence="3">Uncharacterized protein</fullName>
    </submittedName>
</protein>
<dbReference type="PANTHER" id="PTHR30108:SF17">
    <property type="entry name" value="FERULIC ACID DECARBOXYLASE 1"/>
    <property type="match status" value="1"/>
</dbReference>
<dbReference type="InterPro" id="IPR002830">
    <property type="entry name" value="UbiD"/>
</dbReference>
<name>A0A2P5SZ71_9GAMM</name>
<dbReference type="PANTHER" id="PTHR30108">
    <property type="entry name" value="3-OCTAPRENYL-4-HYDROXYBENZOATE CARBOXY-LYASE-RELATED"/>
    <property type="match status" value="1"/>
</dbReference>
<dbReference type="Proteomes" id="UP000296153">
    <property type="component" value="Plasmid pSOE1"/>
</dbReference>
<feature type="domain" description="3-octaprenyl-4-hydroxybenzoate carboxy-lyase-like Rift-related" evidence="1">
    <location>
        <begin position="126"/>
        <end position="230"/>
    </location>
</feature>
<accession>A0A2P5SZ71</accession>
<dbReference type="InterPro" id="IPR048304">
    <property type="entry name" value="UbiD_Rift_dom"/>
</dbReference>
<proteinExistence type="predicted"/>
<evidence type="ECO:0000259" key="2">
    <source>
        <dbReference type="Pfam" id="PF20695"/>
    </source>
</evidence>
<reference evidence="3" key="1">
    <citation type="journal article" date="2018" name="Genome Biol. Evol.">
        <title>Cladogenesis and Genomic Streamlining in Extracellular Endosymbionts of Tropical Stink Bugs.</title>
        <authorList>
            <person name="Otero-Bravo A."/>
            <person name="Goffredi S."/>
            <person name="Sabree Z.L."/>
        </authorList>
    </citation>
    <scope>NUCLEOTIDE SEQUENCE [LARGE SCALE GENOMIC DNA]</scope>
    <source>
        <strain evidence="3">SoEE</strain>
        <plasmid evidence="3">pSOE1</plasmid>
    </source>
</reference>
<dbReference type="Pfam" id="PF20695">
    <property type="entry name" value="UbiD_N"/>
    <property type="match status" value="1"/>
</dbReference>
<feature type="domain" description="3-octaprenyl-4-hydroxybenzoate carboxy-lyase-like N-terminal" evidence="2">
    <location>
        <begin position="32"/>
        <end position="111"/>
    </location>
</feature>
<gene>
    <name evidence="3" type="ORF">CRV12_03695</name>
</gene>
<keyword evidence="3" id="KW-0614">Plasmid</keyword>
<dbReference type="Pfam" id="PF01977">
    <property type="entry name" value="UbiD"/>
    <property type="match status" value="1"/>
</dbReference>
<dbReference type="AlphaFoldDB" id="A0A2P5SZ71"/>
<evidence type="ECO:0000313" key="3">
    <source>
        <dbReference type="EMBL" id="PPI87638.1"/>
    </source>
</evidence>
<dbReference type="EMBL" id="PDKT01000009">
    <property type="protein sequence ID" value="PPI87638.1"/>
    <property type="molecule type" value="Genomic_DNA"/>
</dbReference>
<evidence type="ECO:0000259" key="1">
    <source>
        <dbReference type="Pfam" id="PF01977"/>
    </source>
</evidence>
<dbReference type="InterPro" id="IPR049383">
    <property type="entry name" value="UbiD-like_N"/>
</dbReference>
<dbReference type="GO" id="GO:0005737">
    <property type="term" value="C:cytoplasm"/>
    <property type="evidence" value="ECO:0007669"/>
    <property type="project" value="TreeGrafter"/>
</dbReference>
<geneLocation type="plasmid" evidence="3">
    <name>pSOE1</name>
</geneLocation>
<comment type="caution">
    <text evidence="3">The sequence shown here is derived from an EMBL/GenBank/DDBJ whole genome shotgun (WGS) entry which is preliminary data.</text>
</comment>
<organism evidence="3">
    <name type="scientific">Candidatus Pantoea edessiphila</name>
    <dbReference type="NCBI Taxonomy" id="2044610"/>
    <lineage>
        <taxon>Bacteria</taxon>
        <taxon>Pseudomonadati</taxon>
        <taxon>Pseudomonadota</taxon>
        <taxon>Gammaproteobacteria</taxon>
        <taxon>Enterobacterales</taxon>
        <taxon>Erwiniaceae</taxon>
        <taxon>Pantoea</taxon>
    </lineage>
</organism>
<dbReference type="SUPFAM" id="SSF50475">
    <property type="entry name" value="FMN-binding split barrel"/>
    <property type="match status" value="1"/>
</dbReference>
<sequence>MKKTIKEKTVNNKKLNNINDLRSAIKLIKQYPNQYIETNNQINPINELVEVYRYIGAGGTVMRPTKIGPAMMFNNIKNFPKYRILIGLMASRKRISKLLNLPETKLGINVAKARKNNIPPIMTKKKIIPCQEVKYDANKKSFDLRKILPTITNTVDDAGPYICLGLILANDKEKPNDTDVSIHRLCIQNKNELSIFFAPGRHIDNFRKKAESMDKSLDISINIGLDPAITKQKRIINFFRAWKTYR</sequence>
<dbReference type="GO" id="GO:0016831">
    <property type="term" value="F:carboxy-lyase activity"/>
    <property type="evidence" value="ECO:0007669"/>
    <property type="project" value="InterPro"/>
</dbReference>